<evidence type="ECO:0000313" key="2">
    <source>
        <dbReference type="EMBL" id="GMS94599.1"/>
    </source>
</evidence>
<dbReference type="AlphaFoldDB" id="A0AAV5TKN4"/>
<keyword evidence="3" id="KW-1185">Reference proteome</keyword>
<gene>
    <name evidence="2" type="ORF">PENTCL1PPCAC_16774</name>
</gene>
<proteinExistence type="predicted"/>
<evidence type="ECO:0000313" key="3">
    <source>
        <dbReference type="Proteomes" id="UP001432027"/>
    </source>
</evidence>
<feature type="signal peptide" evidence="1">
    <location>
        <begin position="1"/>
        <end position="17"/>
    </location>
</feature>
<dbReference type="Proteomes" id="UP001432027">
    <property type="component" value="Unassembled WGS sequence"/>
</dbReference>
<comment type="caution">
    <text evidence="2">The sequence shown here is derived from an EMBL/GenBank/DDBJ whole genome shotgun (WGS) entry which is preliminary data.</text>
</comment>
<sequence>MAKPLLVPVVVAIVVLHHDFLCKINGRIGKGNVYATANITKVGNENFSLCEIKLIVKRRLVEFRQRYRSLQKGGQSDKQPRRH</sequence>
<evidence type="ECO:0008006" key="4">
    <source>
        <dbReference type="Google" id="ProtNLM"/>
    </source>
</evidence>
<feature type="non-terminal residue" evidence="2">
    <location>
        <position position="83"/>
    </location>
</feature>
<dbReference type="EMBL" id="BTSX01000004">
    <property type="protein sequence ID" value="GMS94599.1"/>
    <property type="molecule type" value="Genomic_DNA"/>
</dbReference>
<accession>A0AAV5TKN4</accession>
<reference evidence="2" key="1">
    <citation type="submission" date="2023-10" db="EMBL/GenBank/DDBJ databases">
        <title>Genome assembly of Pristionchus species.</title>
        <authorList>
            <person name="Yoshida K."/>
            <person name="Sommer R.J."/>
        </authorList>
    </citation>
    <scope>NUCLEOTIDE SEQUENCE</scope>
    <source>
        <strain evidence="2">RS0144</strain>
    </source>
</reference>
<keyword evidence="1" id="KW-0732">Signal</keyword>
<name>A0AAV5TKN4_9BILA</name>
<evidence type="ECO:0000256" key="1">
    <source>
        <dbReference type="SAM" id="SignalP"/>
    </source>
</evidence>
<organism evidence="2 3">
    <name type="scientific">Pristionchus entomophagus</name>
    <dbReference type="NCBI Taxonomy" id="358040"/>
    <lineage>
        <taxon>Eukaryota</taxon>
        <taxon>Metazoa</taxon>
        <taxon>Ecdysozoa</taxon>
        <taxon>Nematoda</taxon>
        <taxon>Chromadorea</taxon>
        <taxon>Rhabditida</taxon>
        <taxon>Rhabditina</taxon>
        <taxon>Diplogasteromorpha</taxon>
        <taxon>Diplogasteroidea</taxon>
        <taxon>Neodiplogasteridae</taxon>
        <taxon>Pristionchus</taxon>
    </lineage>
</organism>
<protein>
    <recommendedName>
        <fullName evidence="4">Secreted protein</fullName>
    </recommendedName>
</protein>
<feature type="chain" id="PRO_5043596340" description="Secreted protein" evidence="1">
    <location>
        <begin position="18"/>
        <end position="83"/>
    </location>
</feature>